<dbReference type="Proteomes" id="UP001180020">
    <property type="component" value="Unassembled WGS sequence"/>
</dbReference>
<dbReference type="EMBL" id="JAUJYO010000016">
    <property type="protein sequence ID" value="KAK1295431.1"/>
    <property type="molecule type" value="Genomic_DNA"/>
</dbReference>
<keyword evidence="3" id="KW-1185">Reference proteome</keyword>
<dbReference type="PANTHER" id="PTHR35992">
    <property type="entry name" value="CYTOMATRIX PROTEIN-LIKE PROTEIN"/>
    <property type="match status" value="1"/>
</dbReference>
<dbReference type="PANTHER" id="PTHR35992:SF1">
    <property type="entry name" value="CYTOMATRIX PROTEIN-LIKE PROTEIN"/>
    <property type="match status" value="1"/>
</dbReference>
<proteinExistence type="predicted"/>
<evidence type="ECO:0000313" key="2">
    <source>
        <dbReference type="EMBL" id="KAK1295431.1"/>
    </source>
</evidence>
<name>A0AAV9D1J5_ACOCL</name>
<reference evidence="2" key="2">
    <citation type="submission" date="2023-06" db="EMBL/GenBank/DDBJ databases">
        <authorList>
            <person name="Ma L."/>
            <person name="Liu K.-W."/>
            <person name="Li Z."/>
            <person name="Hsiao Y.-Y."/>
            <person name="Qi Y."/>
            <person name="Fu T."/>
            <person name="Tang G."/>
            <person name="Zhang D."/>
            <person name="Sun W.-H."/>
            <person name="Liu D.-K."/>
            <person name="Li Y."/>
            <person name="Chen G.-Z."/>
            <person name="Liu X.-D."/>
            <person name="Liao X.-Y."/>
            <person name="Jiang Y.-T."/>
            <person name="Yu X."/>
            <person name="Hao Y."/>
            <person name="Huang J."/>
            <person name="Zhao X.-W."/>
            <person name="Ke S."/>
            <person name="Chen Y.-Y."/>
            <person name="Wu W.-L."/>
            <person name="Hsu J.-L."/>
            <person name="Lin Y.-F."/>
            <person name="Huang M.-D."/>
            <person name="Li C.-Y."/>
            <person name="Huang L."/>
            <person name="Wang Z.-W."/>
            <person name="Zhao X."/>
            <person name="Zhong W.-Y."/>
            <person name="Peng D.-H."/>
            <person name="Ahmad S."/>
            <person name="Lan S."/>
            <person name="Zhang J.-S."/>
            <person name="Tsai W.-C."/>
            <person name="Van De Peer Y."/>
            <person name="Liu Z.-J."/>
        </authorList>
    </citation>
    <scope>NUCLEOTIDE SEQUENCE</scope>
    <source>
        <strain evidence="2">CP</strain>
        <tissue evidence="2">Leaves</tissue>
    </source>
</reference>
<organism evidence="2 3">
    <name type="scientific">Acorus calamus</name>
    <name type="common">Sweet flag</name>
    <dbReference type="NCBI Taxonomy" id="4465"/>
    <lineage>
        <taxon>Eukaryota</taxon>
        <taxon>Viridiplantae</taxon>
        <taxon>Streptophyta</taxon>
        <taxon>Embryophyta</taxon>
        <taxon>Tracheophyta</taxon>
        <taxon>Spermatophyta</taxon>
        <taxon>Magnoliopsida</taxon>
        <taxon>Liliopsida</taxon>
        <taxon>Acoraceae</taxon>
        <taxon>Acorus</taxon>
    </lineage>
</organism>
<evidence type="ECO:0000313" key="3">
    <source>
        <dbReference type="Proteomes" id="UP001180020"/>
    </source>
</evidence>
<accession>A0AAV9D1J5</accession>
<sequence>MQNDGDPKSAGINKEEDKRSKVLEQEIKKLKRNHENTVSRKDAEISALLAERDFVADLEVAGEVGQRK</sequence>
<dbReference type="AlphaFoldDB" id="A0AAV9D1J5"/>
<feature type="region of interest" description="Disordered" evidence="1">
    <location>
        <begin position="1"/>
        <end position="20"/>
    </location>
</feature>
<evidence type="ECO:0000256" key="1">
    <source>
        <dbReference type="SAM" id="MobiDB-lite"/>
    </source>
</evidence>
<gene>
    <name evidence="2" type="ORF">QJS10_CPA16g00456</name>
</gene>
<protein>
    <submittedName>
        <fullName evidence="2">Uncharacterized protein</fullName>
    </submittedName>
</protein>
<reference evidence="2" key="1">
    <citation type="journal article" date="2023" name="Nat. Commun.">
        <title>Diploid and tetraploid genomes of Acorus and the evolution of monocots.</title>
        <authorList>
            <person name="Ma L."/>
            <person name="Liu K.W."/>
            <person name="Li Z."/>
            <person name="Hsiao Y.Y."/>
            <person name="Qi Y."/>
            <person name="Fu T."/>
            <person name="Tang G.D."/>
            <person name="Zhang D."/>
            <person name="Sun W.H."/>
            <person name="Liu D.K."/>
            <person name="Li Y."/>
            <person name="Chen G.Z."/>
            <person name="Liu X.D."/>
            <person name="Liao X.Y."/>
            <person name="Jiang Y.T."/>
            <person name="Yu X."/>
            <person name="Hao Y."/>
            <person name="Huang J."/>
            <person name="Zhao X.W."/>
            <person name="Ke S."/>
            <person name="Chen Y.Y."/>
            <person name="Wu W.L."/>
            <person name="Hsu J.L."/>
            <person name="Lin Y.F."/>
            <person name="Huang M.D."/>
            <person name="Li C.Y."/>
            <person name="Huang L."/>
            <person name="Wang Z.W."/>
            <person name="Zhao X."/>
            <person name="Zhong W.Y."/>
            <person name="Peng D.H."/>
            <person name="Ahmad S."/>
            <person name="Lan S."/>
            <person name="Zhang J.S."/>
            <person name="Tsai W.C."/>
            <person name="Van de Peer Y."/>
            <person name="Liu Z.J."/>
        </authorList>
    </citation>
    <scope>NUCLEOTIDE SEQUENCE</scope>
    <source>
        <strain evidence="2">CP</strain>
    </source>
</reference>
<comment type="caution">
    <text evidence="2">The sequence shown here is derived from an EMBL/GenBank/DDBJ whole genome shotgun (WGS) entry which is preliminary data.</text>
</comment>